<protein>
    <submittedName>
        <fullName evidence="1">Uncharacterized protein</fullName>
    </submittedName>
</protein>
<evidence type="ECO:0000313" key="2">
    <source>
        <dbReference type="Proteomes" id="UP000279089"/>
    </source>
</evidence>
<gene>
    <name evidence="1" type="ORF">EG028_05140</name>
</gene>
<comment type="caution">
    <text evidence="1">The sequence shown here is derived from an EMBL/GenBank/DDBJ whole genome shotgun (WGS) entry which is preliminary data.</text>
</comment>
<organism evidence="1 2">
    <name type="scientific">Chitinophaga barathri</name>
    <dbReference type="NCBI Taxonomy" id="1647451"/>
    <lineage>
        <taxon>Bacteria</taxon>
        <taxon>Pseudomonadati</taxon>
        <taxon>Bacteroidota</taxon>
        <taxon>Chitinophagia</taxon>
        <taxon>Chitinophagales</taxon>
        <taxon>Chitinophagaceae</taxon>
        <taxon>Chitinophaga</taxon>
    </lineage>
</organism>
<evidence type="ECO:0000313" key="1">
    <source>
        <dbReference type="EMBL" id="RPD42561.1"/>
    </source>
</evidence>
<accession>A0A3N4MFF3</accession>
<dbReference type="AlphaFoldDB" id="A0A3N4MFF3"/>
<proteinExistence type="predicted"/>
<dbReference type="RefSeq" id="WP_120515293.1">
    <property type="nucleotide sequence ID" value="NZ_QXZY01000003.1"/>
</dbReference>
<name>A0A3N4MFF3_9BACT</name>
<keyword evidence="2" id="KW-1185">Reference proteome</keyword>
<sequence>MLKLLTLLYLTGLKTVFVPQNNDSLLNKTFLLWNHVTLKSLEGQYAVAAKDRQKKDYDNRIFGFKALMELDDAKSVNKNSLRYLFLQQVLPRIKSKNVFIVEANMMASVHVLRNFLIYKADNDTSMVELYIYLREKGWYKKGSTRIHGLKFDTPLSQYLVSFGKGFTYEDVIISHFGTDNEITITSEYYLFTTLSAESDVKKLLDMYDQNAFDSH</sequence>
<reference evidence="2" key="1">
    <citation type="submission" date="2018-11" db="EMBL/GenBank/DDBJ databases">
        <title>Chitinophaga lutea sp.nov., isolate from arsenic contaminated soil.</title>
        <authorList>
            <person name="Zong Y."/>
        </authorList>
    </citation>
    <scope>NUCLEOTIDE SEQUENCE [LARGE SCALE GENOMIC DNA]</scope>
    <source>
        <strain evidence="2">YLT18</strain>
    </source>
</reference>
<dbReference type="OrthoDB" id="677633at2"/>
<dbReference type="Proteomes" id="UP000279089">
    <property type="component" value="Unassembled WGS sequence"/>
</dbReference>
<dbReference type="EMBL" id="RMBX01000002">
    <property type="protein sequence ID" value="RPD42561.1"/>
    <property type="molecule type" value="Genomic_DNA"/>
</dbReference>